<dbReference type="Ensembl" id="ENSCINT00000017159.3">
    <property type="protein sequence ID" value="ENSCINP00000017159.3"/>
    <property type="gene ID" value="ENSCING00000008420.3"/>
</dbReference>
<dbReference type="GeneTree" id="ENSGT00940000167866"/>
<accession>A0A1W2WLE7</accession>
<keyword evidence="3" id="KW-1185">Reference proteome</keyword>
<gene>
    <name evidence="2" type="primary">LOC100179664</name>
</gene>
<dbReference type="HOGENOM" id="CLU_756385_0_0_1"/>
<feature type="chain" id="PRO_5014090384" evidence="1">
    <location>
        <begin position="24"/>
        <end position="366"/>
    </location>
</feature>
<dbReference type="PANTHER" id="PTHR31698">
    <property type="entry name" value="LYSOZYME G FAMILY MEMBER"/>
    <property type="match status" value="1"/>
</dbReference>
<reference evidence="2" key="4">
    <citation type="submission" date="2025-09" db="UniProtKB">
        <authorList>
            <consortium name="Ensembl"/>
        </authorList>
    </citation>
    <scope>IDENTIFICATION</scope>
</reference>
<organism evidence="2 3">
    <name type="scientific">Ciona intestinalis</name>
    <name type="common">Transparent sea squirt</name>
    <name type="synonym">Ascidia intestinalis</name>
    <dbReference type="NCBI Taxonomy" id="7719"/>
    <lineage>
        <taxon>Eukaryota</taxon>
        <taxon>Metazoa</taxon>
        <taxon>Chordata</taxon>
        <taxon>Tunicata</taxon>
        <taxon>Ascidiacea</taxon>
        <taxon>Phlebobranchia</taxon>
        <taxon>Cionidae</taxon>
        <taxon>Ciona</taxon>
    </lineage>
</organism>
<evidence type="ECO:0000313" key="2">
    <source>
        <dbReference type="Ensembl" id="ENSCINP00000017159.3"/>
    </source>
</evidence>
<proteinExistence type="predicted"/>
<reference evidence="2" key="2">
    <citation type="journal article" date="2008" name="Genome Biol.">
        <title>Improved genome assembly and evidence-based global gene model set for the chordate Ciona intestinalis: new insight into intron and operon populations.</title>
        <authorList>
            <person name="Satou Y."/>
            <person name="Mineta K."/>
            <person name="Ogasawara M."/>
            <person name="Sasakura Y."/>
            <person name="Shoguchi E."/>
            <person name="Ueno K."/>
            <person name="Yamada L."/>
            <person name="Matsumoto J."/>
            <person name="Wasserscheid J."/>
            <person name="Dewar K."/>
            <person name="Wiley G.B."/>
            <person name="Macmil S.L."/>
            <person name="Roe B.A."/>
            <person name="Zeller R.W."/>
            <person name="Hastings K.E."/>
            <person name="Lemaire P."/>
            <person name="Lindquist E."/>
            <person name="Endo T."/>
            <person name="Hotta K."/>
            <person name="Inaba K."/>
        </authorList>
    </citation>
    <scope>NUCLEOTIDE SEQUENCE [LARGE SCALE GENOMIC DNA]</scope>
    <source>
        <strain evidence="2">wild type</strain>
    </source>
</reference>
<protein>
    <submittedName>
        <fullName evidence="2">Uncharacterized LOC100179664</fullName>
    </submittedName>
</protein>
<evidence type="ECO:0000313" key="3">
    <source>
        <dbReference type="Proteomes" id="UP000008144"/>
    </source>
</evidence>
<name>F6X2X2_CIOIN</name>
<reference evidence="3" key="1">
    <citation type="journal article" date="2002" name="Science">
        <title>The draft genome of Ciona intestinalis: insights into chordate and vertebrate origins.</title>
        <authorList>
            <person name="Dehal P."/>
            <person name="Satou Y."/>
            <person name="Campbell R.K."/>
            <person name="Chapman J."/>
            <person name="Degnan B."/>
            <person name="De Tomaso A."/>
            <person name="Davidson B."/>
            <person name="Di Gregorio A."/>
            <person name="Gelpke M."/>
            <person name="Goodstein D.M."/>
            <person name="Harafuji N."/>
            <person name="Hastings K.E."/>
            <person name="Ho I."/>
            <person name="Hotta K."/>
            <person name="Huang W."/>
            <person name="Kawashima T."/>
            <person name="Lemaire P."/>
            <person name="Martinez D."/>
            <person name="Meinertzhagen I.A."/>
            <person name="Necula S."/>
            <person name="Nonaka M."/>
            <person name="Putnam N."/>
            <person name="Rash S."/>
            <person name="Saiga H."/>
            <person name="Satake M."/>
            <person name="Terry A."/>
            <person name="Yamada L."/>
            <person name="Wang H.G."/>
            <person name="Awazu S."/>
            <person name="Azumi K."/>
            <person name="Boore J."/>
            <person name="Branno M."/>
            <person name="Chin-Bow S."/>
            <person name="DeSantis R."/>
            <person name="Doyle S."/>
            <person name="Francino P."/>
            <person name="Keys D.N."/>
            <person name="Haga S."/>
            <person name="Hayashi H."/>
            <person name="Hino K."/>
            <person name="Imai K.S."/>
            <person name="Inaba K."/>
            <person name="Kano S."/>
            <person name="Kobayashi K."/>
            <person name="Kobayashi M."/>
            <person name="Lee B.I."/>
            <person name="Makabe K.W."/>
            <person name="Manohar C."/>
            <person name="Matassi G."/>
            <person name="Medina M."/>
            <person name="Mochizuki Y."/>
            <person name="Mount S."/>
            <person name="Morishita T."/>
            <person name="Miura S."/>
            <person name="Nakayama A."/>
            <person name="Nishizaka S."/>
            <person name="Nomoto H."/>
            <person name="Ohta F."/>
            <person name="Oishi K."/>
            <person name="Rigoutsos I."/>
            <person name="Sano M."/>
            <person name="Sasaki A."/>
            <person name="Sasakura Y."/>
            <person name="Shoguchi E."/>
            <person name="Shin-i T."/>
            <person name="Spagnuolo A."/>
            <person name="Stainier D."/>
            <person name="Suzuki M.M."/>
            <person name="Tassy O."/>
            <person name="Takatori N."/>
            <person name="Tokuoka M."/>
            <person name="Yagi K."/>
            <person name="Yoshizaki F."/>
            <person name="Wada S."/>
            <person name="Zhang C."/>
            <person name="Hyatt P.D."/>
            <person name="Larimer F."/>
            <person name="Detter C."/>
            <person name="Doggett N."/>
            <person name="Glavina T."/>
            <person name="Hawkins T."/>
            <person name="Richardson P."/>
            <person name="Lucas S."/>
            <person name="Kohara Y."/>
            <person name="Levine M."/>
            <person name="Satoh N."/>
            <person name="Rokhsar D.S."/>
        </authorList>
    </citation>
    <scope>NUCLEOTIDE SEQUENCE [LARGE SCALE GENOMIC DNA]</scope>
</reference>
<dbReference type="GeneID" id="100179664"/>
<accession>F6X2X2</accession>
<reference evidence="2" key="3">
    <citation type="submission" date="2025-08" db="UniProtKB">
        <authorList>
            <consortium name="Ensembl"/>
        </authorList>
    </citation>
    <scope>IDENTIFICATION</scope>
</reference>
<feature type="signal peptide" evidence="1">
    <location>
        <begin position="1"/>
        <end position="23"/>
    </location>
</feature>
<dbReference type="Proteomes" id="UP000008144">
    <property type="component" value="Chromosome 9"/>
</dbReference>
<evidence type="ECO:0000256" key="1">
    <source>
        <dbReference type="SAM" id="SignalP"/>
    </source>
</evidence>
<dbReference type="OrthoDB" id="10021790at2759"/>
<dbReference type="RefSeq" id="XP_002129635.1">
    <property type="nucleotide sequence ID" value="XM_002129599.4"/>
</dbReference>
<dbReference type="InParanoid" id="F6X2X2"/>
<sequence length="366" mass="40497">MMKILSIFAVVVCLGAVATGIQCWSCDNARGHEECATTGQLVRCISRWEVCSTVERRTNNALFVTKRCKQRLACANGVRQNYNSPFSPQCNLDGLVSVCRCCCNGTECNRDATCEPARHVDYRCHDEGGLCHEWRNHTCLGGYVTGLCYGNNGRRCCLPCTPETCPAARDAVQQDAVCRAEGGICLGITNFCDGIYYPGKCGGPNGRQCCKEAVCTLLNYANTNVKPRGVGAIRIDSGFKWALNKMNEWARACRVKVQVTKSFELITETDGNYQPIEPTIPNNYAVGHAVDIEVDTTIEVCDGPCLARGKNPDAVCFLKKVLEYGLHWGGKGKYQNPSRIDDRLHVVNPRQWKRQFQQLQKGCQAI</sequence>
<keyword evidence="1" id="KW-0732">Signal</keyword>
<dbReference type="CDD" id="cd23539">
    <property type="entry name" value="TFP_LU_ECD_CinHb4_like"/>
    <property type="match status" value="1"/>
</dbReference>
<dbReference type="AlphaFoldDB" id="F6X2X2"/>
<dbReference type="PANTHER" id="PTHR31698:SF7">
    <property type="entry name" value="PEPTIDASE M15C DOMAIN-CONTAINING PROTEIN"/>
    <property type="match status" value="1"/>
</dbReference>
<dbReference type="KEGG" id="cin:100179664"/>
<dbReference type="EMBL" id="EAAA01002960">
    <property type="status" value="NOT_ANNOTATED_CDS"/>
    <property type="molecule type" value="Genomic_DNA"/>
</dbReference>